<organism evidence="1 2">
    <name type="scientific">Flavobacterium silvaticum</name>
    <dbReference type="NCBI Taxonomy" id="1852020"/>
    <lineage>
        <taxon>Bacteria</taxon>
        <taxon>Pseudomonadati</taxon>
        <taxon>Bacteroidota</taxon>
        <taxon>Flavobacteriia</taxon>
        <taxon>Flavobacteriales</taxon>
        <taxon>Flavobacteriaceae</taxon>
        <taxon>Flavobacterium</taxon>
    </lineage>
</organism>
<proteinExistence type="predicted"/>
<evidence type="ECO:0000313" key="1">
    <source>
        <dbReference type="EMBL" id="NMH28565.1"/>
    </source>
</evidence>
<reference evidence="1" key="1">
    <citation type="submission" date="2020-02" db="EMBL/GenBank/DDBJ databases">
        <title>Flavobacterium sp. genome.</title>
        <authorList>
            <person name="Jung H.S."/>
            <person name="Baek J.H."/>
            <person name="Jeon C.O."/>
        </authorList>
    </citation>
    <scope>NUCLEOTIDE SEQUENCE</scope>
    <source>
        <strain evidence="1">SE-s28</strain>
    </source>
</reference>
<sequence length="207" mass="23635">MKMAIAEGLANSYSYTKYRDILHVLLSQGKSSGPKQSEDLLAYSQLNEARMDRLDKKIVVPEENITKLLAIKEKYIWLVLSEGWCGDAAQLIPIFNKLAILSPNIDLKIAFRDENEALMNLFLTNGSRSIPKLIVLDKKTLEVRANWGPRPKPAAHIISSYKAQYGVIDETARKELHLWYSRDKGVTAQEELIQLMEDVEHAFYTKR</sequence>
<dbReference type="AlphaFoldDB" id="A0A972FVV1"/>
<accession>A0A972FVV1</accession>
<comment type="caution">
    <text evidence="1">The sequence shown here is derived from an EMBL/GenBank/DDBJ whole genome shotgun (WGS) entry which is preliminary data.</text>
</comment>
<keyword evidence="2" id="KW-1185">Reference proteome</keyword>
<dbReference type="Proteomes" id="UP000712080">
    <property type="component" value="Unassembled WGS sequence"/>
</dbReference>
<gene>
    <name evidence="1" type="ORF">G6047_11025</name>
</gene>
<name>A0A972FVV1_9FLAO</name>
<protein>
    <submittedName>
        <fullName evidence="1">Thioredoxin family protein</fullName>
    </submittedName>
</protein>
<dbReference type="InterPro" id="IPR036249">
    <property type="entry name" value="Thioredoxin-like_sf"/>
</dbReference>
<dbReference type="RefSeq" id="WP_169527676.1">
    <property type="nucleotide sequence ID" value="NZ_JAAMPU010000106.1"/>
</dbReference>
<evidence type="ECO:0000313" key="2">
    <source>
        <dbReference type="Proteomes" id="UP000712080"/>
    </source>
</evidence>
<dbReference type="SUPFAM" id="SSF52833">
    <property type="entry name" value="Thioredoxin-like"/>
    <property type="match status" value="1"/>
</dbReference>
<dbReference type="Gene3D" id="3.40.30.10">
    <property type="entry name" value="Glutaredoxin"/>
    <property type="match status" value="1"/>
</dbReference>
<dbReference type="Pfam" id="PF14595">
    <property type="entry name" value="Thioredoxin_9"/>
    <property type="match status" value="1"/>
</dbReference>
<dbReference type="EMBL" id="JAAMPU010000106">
    <property type="protein sequence ID" value="NMH28565.1"/>
    <property type="molecule type" value="Genomic_DNA"/>
</dbReference>